<reference evidence="1 2" key="1">
    <citation type="submission" date="2018-06" db="EMBL/GenBank/DDBJ databases">
        <title>A transcriptomic atlas of mushroom development highlights an independent origin of complex multicellularity.</title>
        <authorList>
            <consortium name="DOE Joint Genome Institute"/>
            <person name="Krizsan K."/>
            <person name="Almasi E."/>
            <person name="Merenyi Z."/>
            <person name="Sahu N."/>
            <person name="Viragh M."/>
            <person name="Koszo T."/>
            <person name="Mondo S."/>
            <person name="Kiss B."/>
            <person name="Balint B."/>
            <person name="Kues U."/>
            <person name="Barry K."/>
            <person name="Hegedus J.C."/>
            <person name="Henrissat B."/>
            <person name="Johnson J."/>
            <person name="Lipzen A."/>
            <person name="Ohm R."/>
            <person name="Nagy I."/>
            <person name="Pangilinan J."/>
            <person name="Yan J."/>
            <person name="Xiong Y."/>
            <person name="Grigoriev I.V."/>
            <person name="Hibbett D.S."/>
            <person name="Nagy L.G."/>
        </authorList>
    </citation>
    <scope>NUCLEOTIDE SEQUENCE [LARGE SCALE GENOMIC DNA]</scope>
    <source>
        <strain evidence="1 2">SZMC22713</strain>
    </source>
</reference>
<gene>
    <name evidence="1" type="ORF">BD410DRAFT_810716</name>
</gene>
<name>A0A4Y7PDF8_9AGAM</name>
<dbReference type="AlphaFoldDB" id="A0A4Y7PDF8"/>
<protein>
    <submittedName>
        <fullName evidence="1">Uncharacterized protein</fullName>
    </submittedName>
</protein>
<accession>A0A4Y7PDF8</accession>
<organism evidence="1 2">
    <name type="scientific">Rickenella mellea</name>
    <dbReference type="NCBI Taxonomy" id="50990"/>
    <lineage>
        <taxon>Eukaryota</taxon>
        <taxon>Fungi</taxon>
        <taxon>Dikarya</taxon>
        <taxon>Basidiomycota</taxon>
        <taxon>Agaricomycotina</taxon>
        <taxon>Agaricomycetes</taxon>
        <taxon>Hymenochaetales</taxon>
        <taxon>Rickenellaceae</taxon>
        <taxon>Rickenella</taxon>
    </lineage>
</organism>
<dbReference type="EMBL" id="ML170803">
    <property type="protein sequence ID" value="TDL13246.1"/>
    <property type="molecule type" value="Genomic_DNA"/>
</dbReference>
<evidence type="ECO:0000313" key="2">
    <source>
        <dbReference type="Proteomes" id="UP000294933"/>
    </source>
</evidence>
<dbReference type="VEuPathDB" id="FungiDB:BD410DRAFT_810716"/>
<sequence length="186" mass="21159">MPTEIVIFEVLSYDGRLTEETSGKAIHQEVAESGDADSSSQGGVVSAQKEKTCQGKKIGIDEVFITRITTRNLARRFSQNKAIIRAEHGPDSRSEMLHKKIRAVFGDDWIGDIPNCGVYEITLAIFAANASRAASLNWDLDDQPKRHDRKGHNQMYHVGYSRLRRRWNGDFQRRLRLDHTISFDRS</sequence>
<dbReference type="Proteomes" id="UP000294933">
    <property type="component" value="Unassembled WGS sequence"/>
</dbReference>
<evidence type="ECO:0000313" key="1">
    <source>
        <dbReference type="EMBL" id="TDL13246.1"/>
    </source>
</evidence>
<keyword evidence="2" id="KW-1185">Reference proteome</keyword>
<proteinExistence type="predicted"/>